<dbReference type="Gene3D" id="3.40.50.2000">
    <property type="entry name" value="Glycogen Phosphorylase B"/>
    <property type="match status" value="2"/>
</dbReference>
<accession>A0A7C4YGF1</accession>
<dbReference type="AlphaFoldDB" id="A0A7C4YGF1"/>
<dbReference type="GO" id="GO:0016757">
    <property type="term" value="F:glycosyltransferase activity"/>
    <property type="evidence" value="ECO:0007669"/>
    <property type="project" value="InterPro"/>
</dbReference>
<evidence type="ECO:0000313" key="2">
    <source>
        <dbReference type="EMBL" id="HGW92106.1"/>
    </source>
</evidence>
<gene>
    <name evidence="2" type="ORF">ENV67_06170</name>
</gene>
<dbReference type="EMBL" id="DTHG01000079">
    <property type="protein sequence ID" value="HGW92106.1"/>
    <property type="molecule type" value="Genomic_DNA"/>
</dbReference>
<name>A0A7C4YGF1_UNCW3</name>
<dbReference type="Pfam" id="PF00534">
    <property type="entry name" value="Glycos_transf_1"/>
    <property type="match status" value="1"/>
</dbReference>
<reference evidence="2" key="1">
    <citation type="journal article" date="2020" name="mSystems">
        <title>Genome- and Community-Level Interaction Insights into Carbon Utilization and Element Cycling Functions of Hydrothermarchaeota in Hydrothermal Sediment.</title>
        <authorList>
            <person name="Zhou Z."/>
            <person name="Liu Y."/>
            <person name="Xu W."/>
            <person name="Pan J."/>
            <person name="Luo Z.H."/>
            <person name="Li M."/>
        </authorList>
    </citation>
    <scope>NUCLEOTIDE SEQUENCE [LARGE SCALE GENOMIC DNA]</scope>
    <source>
        <strain evidence="2">SpSt-780</strain>
    </source>
</reference>
<feature type="domain" description="Glycosyl transferase family 1" evidence="1">
    <location>
        <begin position="180"/>
        <end position="342"/>
    </location>
</feature>
<protein>
    <submittedName>
        <fullName evidence="2">Glycosyltransferase</fullName>
    </submittedName>
</protein>
<sequence>MRILYFGTYSRDYIRNRVIIKGLKKNNVEVIECHYPLWKGVEPRIQEFKGIKGLIKLAFNFLKSYIILFLKSFDIVEKPDFIIVGYTGHFDIPLAFIISRFFRRKLVFDMFVSLYDTFVLDRKLVKNFLLKRLLRFIDRWSMILSDKVLLDTDTHIEYLSKEFNIDKGKFIRVWIGEDPEIFYPIGIEKNKFNVLYFGGYIPLHGVEFIVDAARELKDIDFTFIGRGQLYNDILKYSKGLKNIKFIDWMDLKELKYYISSASVSLGIFGNTDKAKRVIPNKIYEAIACKTPVLTSDTPAIREVFKHRENIYLCKIADADSIKNGILELKNSKKLREKIAENSHRLFLEKFTPEKIGKELLIELKRL</sequence>
<comment type="caution">
    <text evidence="2">The sequence shown here is derived from an EMBL/GenBank/DDBJ whole genome shotgun (WGS) entry which is preliminary data.</text>
</comment>
<dbReference type="SUPFAM" id="SSF53756">
    <property type="entry name" value="UDP-Glycosyltransferase/glycogen phosphorylase"/>
    <property type="match status" value="1"/>
</dbReference>
<organism evidence="2">
    <name type="scientific">candidate division WOR-3 bacterium</name>
    <dbReference type="NCBI Taxonomy" id="2052148"/>
    <lineage>
        <taxon>Bacteria</taxon>
        <taxon>Bacteria division WOR-3</taxon>
    </lineage>
</organism>
<dbReference type="InterPro" id="IPR001296">
    <property type="entry name" value="Glyco_trans_1"/>
</dbReference>
<dbReference type="CDD" id="cd03794">
    <property type="entry name" value="GT4_WbuB-like"/>
    <property type="match status" value="1"/>
</dbReference>
<proteinExistence type="predicted"/>
<keyword evidence="2" id="KW-0808">Transferase</keyword>
<dbReference type="PANTHER" id="PTHR12526">
    <property type="entry name" value="GLYCOSYLTRANSFERASE"/>
    <property type="match status" value="1"/>
</dbReference>
<evidence type="ECO:0000259" key="1">
    <source>
        <dbReference type="Pfam" id="PF00534"/>
    </source>
</evidence>